<name>A0A4Y7SHR3_COPMI</name>
<evidence type="ECO:0000256" key="4">
    <source>
        <dbReference type="ARBA" id="ARBA00022723"/>
    </source>
</evidence>
<dbReference type="Gene3D" id="3.40.50.150">
    <property type="entry name" value="Vaccinia Virus protein VP39"/>
    <property type="match status" value="1"/>
</dbReference>
<dbReference type="GO" id="GO:0046872">
    <property type="term" value="F:metal ion binding"/>
    <property type="evidence" value="ECO:0007669"/>
    <property type="project" value="UniProtKB-KW"/>
</dbReference>
<dbReference type="AlphaFoldDB" id="A0A4Y7SHR3"/>
<dbReference type="Pfam" id="PF01501">
    <property type="entry name" value="Glyco_transf_8"/>
    <property type="match status" value="1"/>
</dbReference>
<accession>A0A4Y7SHR3</accession>
<dbReference type="Proteomes" id="UP000298030">
    <property type="component" value="Unassembled WGS sequence"/>
</dbReference>
<organism evidence="5 6">
    <name type="scientific">Coprinellus micaceus</name>
    <name type="common">Glistening ink-cap mushroom</name>
    <name type="synonym">Coprinus micaceus</name>
    <dbReference type="NCBI Taxonomy" id="71717"/>
    <lineage>
        <taxon>Eukaryota</taxon>
        <taxon>Fungi</taxon>
        <taxon>Dikarya</taxon>
        <taxon>Basidiomycota</taxon>
        <taxon>Agaricomycotina</taxon>
        <taxon>Agaricomycetes</taxon>
        <taxon>Agaricomycetidae</taxon>
        <taxon>Agaricales</taxon>
        <taxon>Agaricineae</taxon>
        <taxon>Psathyrellaceae</taxon>
        <taxon>Coprinellus</taxon>
    </lineage>
</organism>
<dbReference type="SUPFAM" id="SSF53335">
    <property type="entry name" value="S-adenosyl-L-methionine-dependent methyltransferases"/>
    <property type="match status" value="1"/>
</dbReference>
<sequence length="580" mass="64756">MATAPPDERNEDYTFDPSQDWFSHNISHWKSLFSHISTESYAVNRNGARILEIGSWEGRSAVFLSNELLKVPSSLDNRRPGEIVCVDHFDLFGTDAGKERFERLQHNLTLTRKKFRIIPQFSFPALTQLLNEAVVAGRLPEPQKEEGFDWVYVDGSHRSDDTFLDGEMAWRLTRKGGLMIFDDYLWDVEPDTSIHHPRRGIDAFLALHHGEYERLSAKSGAEGEGREYQVVLKKTAEMRIGYLLPTDVASTPLSTTAFNHKAFDYGINVGLTADSAYAMPLAVLLSSLVNHTPGRISIYLLDCGLTDPDKESLNRIVSGHPNVTLSILPLPDGSLTVELGSAVWAKIDLAATAPVERLLYLDTDILIRGDLRPLWDTALEGNPIGAALDIGHPLGHAGLHSDADGPKYFNAGVLLADLAKIRDRDGVESLRSLCREKKDSTYADQDALNARFSGNWKEISLKWNAQGLGTYAHSDGPGRHWVDRSAIKDPNIVHFTGPVHPPMDVVLNRWVQPYTAKPWGYAGAPGQPFAQEWFDVLETTAYQEYFEGEWKEICKAEKLRQIEEAKASFDIALEKAFSSV</sequence>
<keyword evidence="2" id="KW-0328">Glycosyltransferase</keyword>
<dbReference type="Pfam" id="PF13578">
    <property type="entry name" value="Methyltransf_24"/>
    <property type="match status" value="1"/>
</dbReference>
<dbReference type="OrthoDB" id="2014201at2759"/>
<evidence type="ECO:0000313" key="5">
    <source>
        <dbReference type="EMBL" id="TEB21393.1"/>
    </source>
</evidence>
<dbReference type="InterPro" id="IPR050748">
    <property type="entry name" value="Glycosyltrans_8_dom-fam"/>
</dbReference>
<dbReference type="EMBL" id="QPFP01000112">
    <property type="protein sequence ID" value="TEB21393.1"/>
    <property type="molecule type" value="Genomic_DNA"/>
</dbReference>
<proteinExistence type="inferred from homology"/>
<dbReference type="PANTHER" id="PTHR13778:SF47">
    <property type="entry name" value="LIPOPOLYSACCHARIDE 1,3-GALACTOSYLTRANSFERASE"/>
    <property type="match status" value="1"/>
</dbReference>
<keyword evidence="3 5" id="KW-0808">Transferase</keyword>
<dbReference type="InterPro" id="IPR029063">
    <property type="entry name" value="SAM-dependent_MTases_sf"/>
</dbReference>
<dbReference type="CDD" id="cd04194">
    <property type="entry name" value="GT8_A4GalT_like"/>
    <property type="match status" value="1"/>
</dbReference>
<dbReference type="InterPro" id="IPR002495">
    <property type="entry name" value="Glyco_trans_8"/>
</dbReference>
<dbReference type="STRING" id="71717.A0A4Y7SHR3"/>
<comment type="caution">
    <text evidence="5">The sequence shown here is derived from an EMBL/GenBank/DDBJ whole genome shotgun (WGS) entry which is preliminary data.</text>
</comment>
<evidence type="ECO:0000256" key="3">
    <source>
        <dbReference type="ARBA" id="ARBA00022679"/>
    </source>
</evidence>
<dbReference type="PANTHER" id="PTHR13778">
    <property type="entry name" value="GLYCOSYLTRANSFERASE 8 DOMAIN-CONTAINING PROTEIN"/>
    <property type="match status" value="1"/>
</dbReference>
<dbReference type="InterPro" id="IPR029044">
    <property type="entry name" value="Nucleotide-diphossugar_trans"/>
</dbReference>
<dbReference type="Gene3D" id="3.90.550.10">
    <property type="entry name" value="Spore Coat Polysaccharide Biosynthesis Protein SpsA, Chain A"/>
    <property type="match status" value="1"/>
</dbReference>
<evidence type="ECO:0000256" key="2">
    <source>
        <dbReference type="ARBA" id="ARBA00022676"/>
    </source>
</evidence>
<comment type="similarity">
    <text evidence="1">Belongs to the glycosyltransferase 8 family.</text>
</comment>
<keyword evidence="4" id="KW-0479">Metal-binding</keyword>
<evidence type="ECO:0000313" key="6">
    <source>
        <dbReference type="Proteomes" id="UP000298030"/>
    </source>
</evidence>
<dbReference type="GO" id="GO:0016757">
    <property type="term" value="F:glycosyltransferase activity"/>
    <property type="evidence" value="ECO:0007669"/>
    <property type="project" value="UniProtKB-KW"/>
</dbReference>
<gene>
    <name evidence="5" type="ORF">FA13DRAFT_1671616</name>
</gene>
<protein>
    <submittedName>
        <fullName evidence="5">Glycosyltransferase family 8 protein</fullName>
    </submittedName>
</protein>
<dbReference type="SUPFAM" id="SSF53448">
    <property type="entry name" value="Nucleotide-diphospho-sugar transferases"/>
    <property type="match status" value="1"/>
</dbReference>
<reference evidence="5 6" key="1">
    <citation type="journal article" date="2019" name="Nat. Ecol. Evol.">
        <title>Megaphylogeny resolves global patterns of mushroom evolution.</title>
        <authorList>
            <person name="Varga T."/>
            <person name="Krizsan K."/>
            <person name="Foldi C."/>
            <person name="Dima B."/>
            <person name="Sanchez-Garcia M."/>
            <person name="Sanchez-Ramirez S."/>
            <person name="Szollosi G.J."/>
            <person name="Szarkandi J.G."/>
            <person name="Papp V."/>
            <person name="Albert L."/>
            <person name="Andreopoulos W."/>
            <person name="Angelini C."/>
            <person name="Antonin V."/>
            <person name="Barry K.W."/>
            <person name="Bougher N.L."/>
            <person name="Buchanan P."/>
            <person name="Buyck B."/>
            <person name="Bense V."/>
            <person name="Catcheside P."/>
            <person name="Chovatia M."/>
            <person name="Cooper J."/>
            <person name="Damon W."/>
            <person name="Desjardin D."/>
            <person name="Finy P."/>
            <person name="Geml J."/>
            <person name="Haridas S."/>
            <person name="Hughes K."/>
            <person name="Justo A."/>
            <person name="Karasinski D."/>
            <person name="Kautmanova I."/>
            <person name="Kiss B."/>
            <person name="Kocsube S."/>
            <person name="Kotiranta H."/>
            <person name="LaButti K.M."/>
            <person name="Lechner B.E."/>
            <person name="Liimatainen K."/>
            <person name="Lipzen A."/>
            <person name="Lukacs Z."/>
            <person name="Mihaltcheva S."/>
            <person name="Morgado L.N."/>
            <person name="Niskanen T."/>
            <person name="Noordeloos M.E."/>
            <person name="Ohm R.A."/>
            <person name="Ortiz-Santana B."/>
            <person name="Ovrebo C."/>
            <person name="Racz N."/>
            <person name="Riley R."/>
            <person name="Savchenko A."/>
            <person name="Shiryaev A."/>
            <person name="Soop K."/>
            <person name="Spirin V."/>
            <person name="Szebenyi C."/>
            <person name="Tomsovsky M."/>
            <person name="Tulloss R.E."/>
            <person name="Uehling J."/>
            <person name="Grigoriev I.V."/>
            <person name="Vagvolgyi C."/>
            <person name="Papp T."/>
            <person name="Martin F.M."/>
            <person name="Miettinen O."/>
            <person name="Hibbett D.S."/>
            <person name="Nagy L.G."/>
        </authorList>
    </citation>
    <scope>NUCLEOTIDE SEQUENCE [LARGE SCALE GENOMIC DNA]</scope>
    <source>
        <strain evidence="5 6">FP101781</strain>
    </source>
</reference>
<evidence type="ECO:0000256" key="1">
    <source>
        <dbReference type="ARBA" id="ARBA00006351"/>
    </source>
</evidence>
<keyword evidence="6" id="KW-1185">Reference proteome</keyword>